<protein>
    <submittedName>
        <fullName evidence="1">Uncharacterized protein</fullName>
    </submittedName>
</protein>
<dbReference type="RefSeq" id="WP_184194041.1">
    <property type="nucleotide sequence ID" value="NZ_JACHGW010000002.1"/>
</dbReference>
<comment type="caution">
    <text evidence="1">The sequence shown here is derived from an EMBL/GenBank/DDBJ whole genome shotgun (WGS) entry which is preliminary data.</text>
</comment>
<reference evidence="1 2" key="1">
    <citation type="submission" date="2020-08" db="EMBL/GenBank/DDBJ databases">
        <title>Genomic Encyclopedia of Type Strains, Phase IV (KMG-IV): sequencing the most valuable type-strain genomes for metagenomic binning, comparative biology and taxonomic classification.</title>
        <authorList>
            <person name="Goeker M."/>
        </authorList>
    </citation>
    <scope>NUCLEOTIDE SEQUENCE [LARGE SCALE GENOMIC DNA]</scope>
    <source>
        <strain evidence="1 2">DSM 23562</strain>
    </source>
</reference>
<keyword evidence="2" id="KW-1185">Reference proteome</keyword>
<organism evidence="1 2">
    <name type="scientific">Armatimonas rosea</name>
    <dbReference type="NCBI Taxonomy" id="685828"/>
    <lineage>
        <taxon>Bacteria</taxon>
        <taxon>Bacillati</taxon>
        <taxon>Armatimonadota</taxon>
        <taxon>Armatimonadia</taxon>
        <taxon>Armatimonadales</taxon>
        <taxon>Armatimonadaceae</taxon>
        <taxon>Armatimonas</taxon>
    </lineage>
</organism>
<sequence>MFGFWDPKRGKLQRLGAQFVGEKEGKVARRQLEQLSRTFLHPQLQGTLQRQSCDNPQTNDAAQALLYQQLSALREKSLPLPDLTTLTEWVALEAVVQQRTEQQAGFRRLLHQVLYLLRNRADCFLLEKSTTGTLLTGGQGARRATTSTRWQRWLAAPASMGASLLQGLDLTESESLVVLLERLLREIGHLVPVQALVLVVAALYPEPVVPAVEAEREPTGAALSEKLETLYLLRQAWEALLLLPVRQRVVLLLGAESQTGESLVPFLLEQGIATEAELAQAMEIGARSFPVLLRELPCDDTRLAELLKLTPEAVRPLRQAARLKLAGHLSLWGGEGL</sequence>
<gene>
    <name evidence="1" type="ORF">HNQ39_001759</name>
</gene>
<name>A0A7W9W5V6_ARMRO</name>
<accession>A0A7W9W5V6</accession>
<evidence type="ECO:0000313" key="2">
    <source>
        <dbReference type="Proteomes" id="UP000520814"/>
    </source>
</evidence>
<evidence type="ECO:0000313" key="1">
    <source>
        <dbReference type="EMBL" id="MBB6049968.1"/>
    </source>
</evidence>
<proteinExistence type="predicted"/>
<dbReference type="EMBL" id="JACHGW010000002">
    <property type="protein sequence ID" value="MBB6049968.1"/>
    <property type="molecule type" value="Genomic_DNA"/>
</dbReference>
<dbReference type="AlphaFoldDB" id="A0A7W9W5V6"/>
<dbReference type="Proteomes" id="UP000520814">
    <property type="component" value="Unassembled WGS sequence"/>
</dbReference>